<evidence type="ECO:0000256" key="1">
    <source>
        <dbReference type="SAM" id="MobiDB-lite"/>
    </source>
</evidence>
<evidence type="ECO:0000313" key="3">
    <source>
        <dbReference type="Proteomes" id="UP000299102"/>
    </source>
</evidence>
<reference evidence="2 3" key="1">
    <citation type="journal article" date="2019" name="Commun. Biol.">
        <title>The bagworm genome reveals a unique fibroin gene that provides high tensile strength.</title>
        <authorList>
            <person name="Kono N."/>
            <person name="Nakamura H."/>
            <person name="Ohtoshi R."/>
            <person name="Tomita M."/>
            <person name="Numata K."/>
            <person name="Arakawa K."/>
        </authorList>
    </citation>
    <scope>NUCLEOTIDE SEQUENCE [LARGE SCALE GENOMIC DNA]</scope>
</reference>
<gene>
    <name evidence="2" type="ORF">EVAR_81456_1</name>
</gene>
<evidence type="ECO:0000313" key="2">
    <source>
        <dbReference type="EMBL" id="GBP44135.1"/>
    </source>
</evidence>
<dbReference type="OrthoDB" id="71307at2759"/>
<comment type="caution">
    <text evidence="2">The sequence shown here is derived from an EMBL/GenBank/DDBJ whole genome shotgun (WGS) entry which is preliminary data.</text>
</comment>
<accession>A0A4C1W249</accession>
<dbReference type="AlphaFoldDB" id="A0A4C1W249"/>
<feature type="region of interest" description="Disordered" evidence="1">
    <location>
        <begin position="49"/>
        <end position="73"/>
    </location>
</feature>
<name>A0A4C1W249_EUMVA</name>
<protein>
    <submittedName>
        <fullName evidence="2">Uncharacterized protein</fullName>
    </submittedName>
</protein>
<dbReference type="Proteomes" id="UP000299102">
    <property type="component" value="Unassembled WGS sequence"/>
</dbReference>
<sequence>MCYELHVLACERRLFRERDVYYRIDRYSTTHETAAVKLVTEASQSCKIRTRGKKNEGSGSVEPRVSSFAGNSERQAQVEPSMLAVVVASVTTAVSLPVGARGGLRPHSLIRN</sequence>
<proteinExistence type="predicted"/>
<organism evidence="2 3">
    <name type="scientific">Eumeta variegata</name>
    <name type="common">Bagworm moth</name>
    <name type="synonym">Eumeta japonica</name>
    <dbReference type="NCBI Taxonomy" id="151549"/>
    <lineage>
        <taxon>Eukaryota</taxon>
        <taxon>Metazoa</taxon>
        <taxon>Ecdysozoa</taxon>
        <taxon>Arthropoda</taxon>
        <taxon>Hexapoda</taxon>
        <taxon>Insecta</taxon>
        <taxon>Pterygota</taxon>
        <taxon>Neoptera</taxon>
        <taxon>Endopterygota</taxon>
        <taxon>Lepidoptera</taxon>
        <taxon>Glossata</taxon>
        <taxon>Ditrysia</taxon>
        <taxon>Tineoidea</taxon>
        <taxon>Psychidae</taxon>
        <taxon>Oiketicinae</taxon>
        <taxon>Eumeta</taxon>
    </lineage>
</organism>
<keyword evidence="3" id="KW-1185">Reference proteome</keyword>
<dbReference type="EMBL" id="BGZK01000447">
    <property type="protein sequence ID" value="GBP44135.1"/>
    <property type="molecule type" value="Genomic_DNA"/>
</dbReference>